<sequence>MFDFTESILIHAPHEKVWNVVRDIDQWWLRSNPDHEALEHLDERPATQVGAKLRIREKIGGIPGEAVGVITAAEPGTAVTWEAEANYQWLGVSVRVNEGVTWRLEPSSETSTRLSARVWATSPSGIFGRFASLVFTRLLNGEEKDRAHARTELQYLKCTIEGHVVS</sequence>
<dbReference type="Proteomes" id="UP001529272">
    <property type="component" value="Unassembled WGS sequence"/>
</dbReference>
<reference evidence="2" key="2">
    <citation type="submission" date="2023-06" db="EMBL/GenBank/DDBJ databases">
        <title>Itaconate inhibition of nontuberculous mycobacteria.</title>
        <authorList>
            <person name="Breen P."/>
            <person name="Zimbric M."/>
            <person name="Caverly L."/>
        </authorList>
    </citation>
    <scope>NUCLEOTIDE SEQUENCE</scope>
    <source>
        <strain evidence="2">FLAC1071</strain>
    </source>
</reference>
<dbReference type="Pfam" id="PF10604">
    <property type="entry name" value="Polyketide_cyc2"/>
    <property type="match status" value="1"/>
</dbReference>
<reference evidence="2" key="3">
    <citation type="submission" date="2023-06" db="EMBL/GenBank/DDBJ databases">
        <authorList>
            <person name="Spilker T."/>
        </authorList>
    </citation>
    <scope>NUCLEOTIDE SEQUENCE</scope>
    <source>
        <strain evidence="2">FLAC1071</strain>
    </source>
</reference>
<dbReference type="KEGG" id="mchi:AN480_13095"/>
<gene>
    <name evidence="1" type="ORF">MYCOZU2_02811</name>
    <name evidence="2" type="ORF">QRB35_29180</name>
</gene>
<name>A0A220YC77_MYCIT</name>
<evidence type="ECO:0000313" key="1">
    <source>
        <dbReference type="EMBL" id="ASL15212.1"/>
    </source>
</evidence>
<dbReference type="InterPro" id="IPR023393">
    <property type="entry name" value="START-like_dom_sf"/>
</dbReference>
<keyword evidence="4" id="KW-1185">Reference proteome</keyword>
<evidence type="ECO:0000313" key="2">
    <source>
        <dbReference type="EMBL" id="MDM3930029.1"/>
    </source>
</evidence>
<dbReference type="Proteomes" id="UP000198286">
    <property type="component" value="Chromosome"/>
</dbReference>
<accession>A0A220YC77</accession>
<dbReference type="AlphaFoldDB" id="A0A220YC77"/>
<proteinExistence type="predicted"/>
<evidence type="ECO:0000313" key="3">
    <source>
        <dbReference type="Proteomes" id="UP000198286"/>
    </source>
</evidence>
<protein>
    <submittedName>
        <fullName evidence="1">Polyketide cyclase / dehydrase and lipid transport</fullName>
    </submittedName>
    <submittedName>
        <fullName evidence="2">SRPBCC family protein</fullName>
    </submittedName>
</protein>
<dbReference type="EMBL" id="JASZZX010000057">
    <property type="protein sequence ID" value="MDM3930029.1"/>
    <property type="molecule type" value="Genomic_DNA"/>
</dbReference>
<dbReference type="SUPFAM" id="SSF55961">
    <property type="entry name" value="Bet v1-like"/>
    <property type="match status" value="1"/>
</dbReference>
<dbReference type="RefSeq" id="WP_054585510.1">
    <property type="nucleotide sequence ID" value="NZ_CP012885.2"/>
</dbReference>
<evidence type="ECO:0000313" key="4">
    <source>
        <dbReference type="Proteomes" id="UP001529272"/>
    </source>
</evidence>
<organism evidence="1 3">
    <name type="scientific">Mycobacterium intracellulare subsp. chimaera</name>
    <dbReference type="NCBI Taxonomy" id="222805"/>
    <lineage>
        <taxon>Bacteria</taxon>
        <taxon>Bacillati</taxon>
        <taxon>Actinomycetota</taxon>
        <taxon>Actinomycetes</taxon>
        <taxon>Mycobacteriales</taxon>
        <taxon>Mycobacteriaceae</taxon>
        <taxon>Mycobacterium</taxon>
        <taxon>Mycobacterium avium complex (MAC)</taxon>
    </lineage>
</organism>
<dbReference type="EMBL" id="CP015267">
    <property type="protein sequence ID" value="ASL15212.1"/>
    <property type="molecule type" value="Genomic_DNA"/>
</dbReference>
<dbReference type="InterPro" id="IPR019587">
    <property type="entry name" value="Polyketide_cyclase/dehydratase"/>
</dbReference>
<dbReference type="Gene3D" id="3.30.530.20">
    <property type="match status" value="1"/>
</dbReference>
<reference evidence="1 3" key="1">
    <citation type="journal article" date="2017" name="Lancet Infect. Dis.">
        <title>Global outbreak of severe Mycobacterium chimaera disease after cardiac surgery: a molecular epidemiological study.</title>
        <authorList>
            <person name="van Ingen J."/>
            <person name="Kohl T."/>
            <person name="Kranzer K."/>
            <person name="Hasse B."/>
            <person name="Keller P."/>
            <person name="Szafranska A."/>
            <person name="Hillemann D."/>
            <person name="Chand M."/>
            <person name="Schreiber P."/>
            <person name="Sommerstein R."/>
            <person name="Berger C."/>
            <person name="Genoni M."/>
            <person name="Ruegg C."/>
            <person name="Troillet N."/>
            <person name="Widmer A.F."/>
            <person name="Becker S.L."/>
            <person name="Herrmann M."/>
            <person name="Eckmanns T."/>
            <person name="Haller S."/>
            <person name="Hoeller C."/>
            <person name="Debast S.B."/>
            <person name="Wolfhagen M.J."/>
            <person name="Hopman J."/>
            <person name="Kluytmans J."/>
            <person name="Langelaar M."/>
            <person name="Notermans D.W."/>
            <person name="ten Oever J."/>
            <person name="van den Barselaar P."/>
            <person name="Vonk A.B.A."/>
            <person name="Vos M.C."/>
            <person name="Ahmed N."/>
            <person name="Brown T."/>
            <person name="Crook D."/>
            <person name="Lamagni T."/>
            <person name="Phin N."/>
            <person name="Smith E.G."/>
            <person name="Zambon M."/>
            <person name="Serr A."/>
            <person name="Goetting T."/>
            <person name="Ebner W."/>
            <person name="Thuermer A."/>
            <person name="Utpatel C."/>
            <person name="Sproer C."/>
            <person name="Bunk B."/>
            <person name="Nubel U."/>
            <person name="Bloemberg G."/>
            <person name="Bottger E."/>
            <person name="Niemann S."/>
            <person name="Wagner D."/>
            <person name="Sax H."/>
        </authorList>
    </citation>
    <scope>NUCLEOTIDE SEQUENCE [LARGE SCALE GENOMIC DNA]</scope>
    <source>
        <strain evidence="1 3">ZUERICH-2</strain>
    </source>
</reference>